<accession>A0AAV4AXU5</accession>
<evidence type="ECO:0000313" key="2">
    <source>
        <dbReference type="Proteomes" id="UP000735302"/>
    </source>
</evidence>
<protein>
    <submittedName>
        <fullName evidence="1">Voltage-dependent calcium channel unc-36</fullName>
    </submittedName>
</protein>
<evidence type="ECO:0000313" key="1">
    <source>
        <dbReference type="EMBL" id="GFO12158.1"/>
    </source>
</evidence>
<name>A0AAV4AXU5_9GAST</name>
<reference evidence="1 2" key="1">
    <citation type="journal article" date="2021" name="Elife">
        <title>Chloroplast acquisition without the gene transfer in kleptoplastic sea slugs, Plakobranchus ocellatus.</title>
        <authorList>
            <person name="Maeda T."/>
            <person name="Takahashi S."/>
            <person name="Yoshida T."/>
            <person name="Shimamura S."/>
            <person name="Takaki Y."/>
            <person name="Nagai Y."/>
            <person name="Toyoda A."/>
            <person name="Suzuki Y."/>
            <person name="Arimoto A."/>
            <person name="Ishii H."/>
            <person name="Satoh N."/>
            <person name="Nishiyama T."/>
            <person name="Hasebe M."/>
            <person name="Maruyama T."/>
            <person name="Minagawa J."/>
            <person name="Obokata J."/>
            <person name="Shigenobu S."/>
        </authorList>
    </citation>
    <scope>NUCLEOTIDE SEQUENCE [LARGE SCALE GENOMIC DNA]</scope>
</reference>
<sequence length="111" mass="12607">MSYSQLGASGCLSKRGSDKVQLLQQRAAMMTERDLHHGKAENFYTTKHTAKTRAQIDTTTMTIAFVFQKELQCPNKSTNDIYHRRTLSLHSFNIHALATDSVHIFAYDDIT</sequence>
<dbReference type="AlphaFoldDB" id="A0AAV4AXU5"/>
<gene>
    <name evidence="1" type="ORF">PoB_003866300</name>
</gene>
<dbReference type="Proteomes" id="UP000735302">
    <property type="component" value="Unassembled WGS sequence"/>
</dbReference>
<dbReference type="EMBL" id="BLXT01004371">
    <property type="protein sequence ID" value="GFO12158.1"/>
    <property type="molecule type" value="Genomic_DNA"/>
</dbReference>
<organism evidence="1 2">
    <name type="scientific">Plakobranchus ocellatus</name>
    <dbReference type="NCBI Taxonomy" id="259542"/>
    <lineage>
        <taxon>Eukaryota</taxon>
        <taxon>Metazoa</taxon>
        <taxon>Spiralia</taxon>
        <taxon>Lophotrochozoa</taxon>
        <taxon>Mollusca</taxon>
        <taxon>Gastropoda</taxon>
        <taxon>Heterobranchia</taxon>
        <taxon>Euthyneura</taxon>
        <taxon>Panpulmonata</taxon>
        <taxon>Sacoglossa</taxon>
        <taxon>Placobranchoidea</taxon>
        <taxon>Plakobranchidae</taxon>
        <taxon>Plakobranchus</taxon>
    </lineage>
</organism>
<proteinExistence type="predicted"/>
<keyword evidence="2" id="KW-1185">Reference proteome</keyword>
<comment type="caution">
    <text evidence="1">The sequence shown here is derived from an EMBL/GenBank/DDBJ whole genome shotgun (WGS) entry which is preliminary data.</text>
</comment>